<dbReference type="Gene3D" id="3.30.160.60">
    <property type="entry name" value="Classic Zinc Finger"/>
    <property type="match status" value="2"/>
</dbReference>
<sequence length="400" mass="44689">MAESSDISDLSEPPSDSEHEHDGHLMVPKPRDGHAPPAKKRKTGPSSLAFSVERPPSSQPADEGDAPTEDGWSDGPDEANAPDEWALRDEAQTRCLWRDCPFGEADNNDELVKHVQSTHCAANGVKKAKFLCEWGECQKKNAVHPSGYALKAHMRSHTKEKPYYCDLPECDRSFTRSDALSKHMRTVHEPEQPRGGAASPPKKGAKLQLKNSVPDAALGPTEDEDGNPVTPSPANDNITYVPARHPVTQQAGFMIHYPPDIKFEPRESNLPAHILLQVLERQLHYAQTEHERLKQQIDLLEHEKRQEWLEKEILLDAMISQQTKDEEVPKKAQKCRIKPPRPPPVSPPRVASSPPEPTKGMAVDGEMDPYDNLVDAQMATFERLRAERELAKKKEMAQGN</sequence>
<proteinExistence type="predicted"/>
<dbReference type="FunFam" id="3.30.160.60:FF:000201">
    <property type="entry name" value="C2H2 finger domain protein (Gli3)"/>
    <property type="match status" value="1"/>
</dbReference>
<evidence type="ECO:0000256" key="6">
    <source>
        <dbReference type="SAM" id="Coils"/>
    </source>
</evidence>
<keyword evidence="4" id="KW-0862">Zinc</keyword>
<evidence type="ECO:0000256" key="3">
    <source>
        <dbReference type="ARBA" id="ARBA00022771"/>
    </source>
</evidence>
<dbReference type="GO" id="GO:0000981">
    <property type="term" value="F:DNA-binding transcription factor activity, RNA polymerase II-specific"/>
    <property type="evidence" value="ECO:0007669"/>
    <property type="project" value="UniProtKB-ARBA"/>
</dbReference>
<dbReference type="AlphaFoldDB" id="A0A6A7BRG2"/>
<keyword evidence="3 5" id="KW-0863">Zinc-finger</keyword>
<reference evidence="9" key="1">
    <citation type="journal article" date="2020" name="Stud. Mycol.">
        <title>101 Dothideomycetes genomes: a test case for predicting lifestyles and emergence of pathogens.</title>
        <authorList>
            <person name="Haridas S."/>
            <person name="Albert R."/>
            <person name="Binder M."/>
            <person name="Bloem J."/>
            <person name="Labutti K."/>
            <person name="Salamov A."/>
            <person name="Andreopoulos B."/>
            <person name="Baker S."/>
            <person name="Barry K."/>
            <person name="Bills G."/>
            <person name="Bluhm B."/>
            <person name="Cannon C."/>
            <person name="Castanera R."/>
            <person name="Culley D."/>
            <person name="Daum C."/>
            <person name="Ezra D."/>
            <person name="Gonzalez J."/>
            <person name="Henrissat B."/>
            <person name="Kuo A."/>
            <person name="Liang C."/>
            <person name="Lipzen A."/>
            <person name="Lutzoni F."/>
            <person name="Magnuson J."/>
            <person name="Mondo S."/>
            <person name="Nolan M."/>
            <person name="Ohm R."/>
            <person name="Pangilinan J."/>
            <person name="Park H.-J."/>
            <person name="Ramirez L."/>
            <person name="Alfaro M."/>
            <person name="Sun H."/>
            <person name="Tritt A."/>
            <person name="Yoshinaga Y."/>
            <person name="Zwiers L.-H."/>
            <person name="Turgeon B."/>
            <person name="Goodwin S."/>
            <person name="Spatafora J."/>
            <person name="Crous P."/>
            <person name="Grigoriev I."/>
        </authorList>
    </citation>
    <scope>NUCLEOTIDE SEQUENCE</scope>
    <source>
        <strain evidence="9">CBS 480.64</strain>
    </source>
</reference>
<dbReference type="GO" id="GO:0008270">
    <property type="term" value="F:zinc ion binding"/>
    <property type="evidence" value="ECO:0007669"/>
    <property type="project" value="UniProtKB-KW"/>
</dbReference>
<dbReference type="OrthoDB" id="3214149at2759"/>
<gene>
    <name evidence="9" type="ORF">K470DRAFT_260423</name>
</gene>
<dbReference type="InterPro" id="IPR036236">
    <property type="entry name" value="Znf_C2H2_sf"/>
</dbReference>
<dbReference type="PANTHER" id="PTHR19818">
    <property type="entry name" value="ZINC FINGER PROTEIN ZIC AND GLI"/>
    <property type="match status" value="1"/>
</dbReference>
<dbReference type="GO" id="GO:0000976">
    <property type="term" value="F:transcription cis-regulatory region binding"/>
    <property type="evidence" value="ECO:0007669"/>
    <property type="project" value="UniProtKB-ARBA"/>
</dbReference>
<feature type="region of interest" description="Disordered" evidence="7">
    <location>
        <begin position="1"/>
        <end position="86"/>
    </location>
</feature>
<dbReference type="GO" id="GO:0005634">
    <property type="term" value="C:nucleus"/>
    <property type="evidence" value="ECO:0007669"/>
    <property type="project" value="UniProtKB-ARBA"/>
</dbReference>
<dbReference type="Proteomes" id="UP000799421">
    <property type="component" value="Unassembled WGS sequence"/>
</dbReference>
<dbReference type="InterPro" id="IPR013087">
    <property type="entry name" value="Znf_C2H2_type"/>
</dbReference>
<keyword evidence="2" id="KW-0677">Repeat</keyword>
<dbReference type="InterPro" id="IPR050329">
    <property type="entry name" value="GLI_C2H2-zinc-finger"/>
</dbReference>
<evidence type="ECO:0000256" key="1">
    <source>
        <dbReference type="ARBA" id="ARBA00022723"/>
    </source>
</evidence>
<feature type="compositionally biased region" description="Acidic residues" evidence="7">
    <location>
        <begin position="62"/>
        <end position="81"/>
    </location>
</feature>
<name>A0A6A7BRG2_9PEZI</name>
<keyword evidence="6" id="KW-0175">Coiled coil</keyword>
<evidence type="ECO:0000259" key="8">
    <source>
        <dbReference type="PROSITE" id="PS50157"/>
    </source>
</evidence>
<evidence type="ECO:0000256" key="7">
    <source>
        <dbReference type="SAM" id="MobiDB-lite"/>
    </source>
</evidence>
<feature type="domain" description="C2H2-type" evidence="8">
    <location>
        <begin position="163"/>
        <end position="193"/>
    </location>
</feature>
<accession>A0A6A7BRG2</accession>
<dbReference type="PROSITE" id="PS00028">
    <property type="entry name" value="ZINC_FINGER_C2H2_1"/>
    <property type="match status" value="1"/>
</dbReference>
<dbReference type="SMART" id="SM00355">
    <property type="entry name" value="ZnF_C2H2"/>
    <property type="match status" value="3"/>
</dbReference>
<dbReference type="PROSITE" id="PS50157">
    <property type="entry name" value="ZINC_FINGER_C2H2_2"/>
    <property type="match status" value="1"/>
</dbReference>
<dbReference type="EMBL" id="MU006026">
    <property type="protein sequence ID" value="KAF2857833.1"/>
    <property type="molecule type" value="Genomic_DNA"/>
</dbReference>
<evidence type="ECO:0000256" key="2">
    <source>
        <dbReference type="ARBA" id="ARBA00022737"/>
    </source>
</evidence>
<dbReference type="PANTHER" id="PTHR19818:SF137">
    <property type="entry name" value="INO80 COMPLEX SUBUNIT 1"/>
    <property type="match status" value="1"/>
</dbReference>
<dbReference type="Pfam" id="PF00096">
    <property type="entry name" value="zf-C2H2"/>
    <property type="match status" value="1"/>
</dbReference>
<keyword evidence="10" id="KW-1185">Reference proteome</keyword>
<feature type="coiled-coil region" evidence="6">
    <location>
        <begin position="276"/>
        <end position="303"/>
    </location>
</feature>
<dbReference type="SUPFAM" id="SSF57667">
    <property type="entry name" value="beta-beta-alpha zinc fingers"/>
    <property type="match status" value="1"/>
</dbReference>
<feature type="compositionally biased region" description="Basic and acidic residues" evidence="7">
    <location>
        <begin position="16"/>
        <end position="34"/>
    </location>
</feature>
<feature type="region of interest" description="Disordered" evidence="7">
    <location>
        <begin position="183"/>
        <end position="240"/>
    </location>
</feature>
<feature type="compositionally biased region" description="Basic and acidic residues" evidence="7">
    <location>
        <begin position="183"/>
        <end position="192"/>
    </location>
</feature>
<feature type="region of interest" description="Disordered" evidence="7">
    <location>
        <begin position="322"/>
        <end position="368"/>
    </location>
</feature>
<dbReference type="GO" id="GO:0045944">
    <property type="term" value="P:positive regulation of transcription by RNA polymerase II"/>
    <property type="evidence" value="ECO:0007669"/>
    <property type="project" value="UniProtKB-ARBA"/>
</dbReference>
<keyword evidence="1" id="KW-0479">Metal-binding</keyword>
<evidence type="ECO:0000256" key="4">
    <source>
        <dbReference type="ARBA" id="ARBA00022833"/>
    </source>
</evidence>
<evidence type="ECO:0000256" key="5">
    <source>
        <dbReference type="PROSITE-ProRule" id="PRU00042"/>
    </source>
</evidence>
<organism evidence="9 10">
    <name type="scientific">Piedraia hortae CBS 480.64</name>
    <dbReference type="NCBI Taxonomy" id="1314780"/>
    <lineage>
        <taxon>Eukaryota</taxon>
        <taxon>Fungi</taxon>
        <taxon>Dikarya</taxon>
        <taxon>Ascomycota</taxon>
        <taxon>Pezizomycotina</taxon>
        <taxon>Dothideomycetes</taxon>
        <taxon>Dothideomycetidae</taxon>
        <taxon>Capnodiales</taxon>
        <taxon>Piedraiaceae</taxon>
        <taxon>Piedraia</taxon>
    </lineage>
</organism>
<evidence type="ECO:0000313" key="9">
    <source>
        <dbReference type="EMBL" id="KAF2857833.1"/>
    </source>
</evidence>
<protein>
    <recommendedName>
        <fullName evidence="8">C2H2-type domain-containing protein</fullName>
    </recommendedName>
</protein>
<evidence type="ECO:0000313" key="10">
    <source>
        <dbReference type="Proteomes" id="UP000799421"/>
    </source>
</evidence>